<dbReference type="Proteomes" id="UP000813444">
    <property type="component" value="Unassembled WGS sequence"/>
</dbReference>
<evidence type="ECO:0000313" key="2">
    <source>
        <dbReference type="Proteomes" id="UP000813444"/>
    </source>
</evidence>
<evidence type="ECO:0000313" key="1">
    <source>
        <dbReference type="EMBL" id="KAH7328743.1"/>
    </source>
</evidence>
<comment type="caution">
    <text evidence="1">The sequence shown here is derived from an EMBL/GenBank/DDBJ whole genome shotgun (WGS) entry which is preliminary data.</text>
</comment>
<keyword evidence="2" id="KW-1185">Reference proteome</keyword>
<reference evidence="1" key="1">
    <citation type="journal article" date="2021" name="Nat. Commun.">
        <title>Genetic determinants of endophytism in the Arabidopsis root mycobiome.</title>
        <authorList>
            <person name="Mesny F."/>
            <person name="Miyauchi S."/>
            <person name="Thiergart T."/>
            <person name="Pickel B."/>
            <person name="Atanasova L."/>
            <person name="Karlsson M."/>
            <person name="Huettel B."/>
            <person name="Barry K.W."/>
            <person name="Haridas S."/>
            <person name="Chen C."/>
            <person name="Bauer D."/>
            <person name="Andreopoulos W."/>
            <person name="Pangilinan J."/>
            <person name="LaButti K."/>
            <person name="Riley R."/>
            <person name="Lipzen A."/>
            <person name="Clum A."/>
            <person name="Drula E."/>
            <person name="Henrissat B."/>
            <person name="Kohler A."/>
            <person name="Grigoriev I.V."/>
            <person name="Martin F.M."/>
            <person name="Hacquard S."/>
        </authorList>
    </citation>
    <scope>NUCLEOTIDE SEQUENCE</scope>
    <source>
        <strain evidence="1">MPI-CAGE-CH-0235</strain>
    </source>
</reference>
<accession>A0A8K0T2M0</accession>
<dbReference type="AlphaFoldDB" id="A0A8K0T2M0"/>
<sequence length="185" mass="20628">MAPWTLRWHAFGTKDEGNWRLDQAGGCQAGMFWGFRSMRLKVAQCPSFAVKAEAERVRCRQGRTPSILVSISTTPRSPDNRGEGLVLDWLEPGHPSRIHHIPWPLASTKWEDEEGPIGSQGWNRKEITRLGVGRTMGAAIDADSPLRVHPRDATCWDRRKVPAPLGLGPQYAFASQCGRVPYDTA</sequence>
<organism evidence="1 2">
    <name type="scientific">Stachybotrys elegans</name>
    <dbReference type="NCBI Taxonomy" id="80388"/>
    <lineage>
        <taxon>Eukaryota</taxon>
        <taxon>Fungi</taxon>
        <taxon>Dikarya</taxon>
        <taxon>Ascomycota</taxon>
        <taxon>Pezizomycotina</taxon>
        <taxon>Sordariomycetes</taxon>
        <taxon>Hypocreomycetidae</taxon>
        <taxon>Hypocreales</taxon>
        <taxon>Stachybotryaceae</taxon>
        <taxon>Stachybotrys</taxon>
    </lineage>
</organism>
<protein>
    <submittedName>
        <fullName evidence="1">Uncharacterized protein</fullName>
    </submittedName>
</protein>
<gene>
    <name evidence="1" type="ORF">B0I35DRAFT_404066</name>
</gene>
<name>A0A8K0T2M0_9HYPO</name>
<dbReference type="EMBL" id="JAGPNK010000001">
    <property type="protein sequence ID" value="KAH7328743.1"/>
    <property type="molecule type" value="Genomic_DNA"/>
</dbReference>
<proteinExistence type="predicted"/>